<protein>
    <recommendedName>
        <fullName evidence="4">Surface layer protein</fullName>
    </recommendedName>
</protein>
<keyword evidence="1" id="KW-0732">Signal</keyword>
<feature type="signal peptide" evidence="1">
    <location>
        <begin position="1"/>
        <end position="26"/>
    </location>
</feature>
<accession>A0ABN1IS52</accession>
<evidence type="ECO:0000313" key="3">
    <source>
        <dbReference type="Proteomes" id="UP001500339"/>
    </source>
</evidence>
<evidence type="ECO:0000313" key="2">
    <source>
        <dbReference type="EMBL" id="GAA0720326.1"/>
    </source>
</evidence>
<evidence type="ECO:0008006" key="4">
    <source>
        <dbReference type="Google" id="ProtNLM"/>
    </source>
</evidence>
<organism evidence="2 3">
    <name type="scientific">Clostridium malenominatum</name>
    <dbReference type="NCBI Taxonomy" id="1539"/>
    <lineage>
        <taxon>Bacteria</taxon>
        <taxon>Bacillati</taxon>
        <taxon>Bacillota</taxon>
        <taxon>Clostridia</taxon>
        <taxon>Eubacteriales</taxon>
        <taxon>Clostridiaceae</taxon>
        <taxon>Clostridium</taxon>
    </lineage>
</organism>
<sequence>MKIKKKTAMAISFTMGILMFATTAMAEISSKSGYEQAKDALKYSAESFTTKLSNYTLDVSMIMKSNDKIIISESTLNKYDLTKNASENVSTSVEGSKKTSAYYYSDNNIMVNKNDQDGTYYVTEYETPRKGRSFTNPFKEKEAADVEKIIDAVVGNLKDYVVVDEKADGSKELSGSISEAQIPALINAVASYTLKNETAINRINDEENIMPKITKDVYVKEVKGKMTVDQHGLMQNFFGTGILVGKDNEGKEHNLTFELLGKIYDINSTNVNKPNLSGKKVEKHIEKNRDSLANLEMYVGKYKNDIIIEKNGKFQKIGERILEITQSNNESIVGRYHEEYVKGYENYSEKKQDINFNAKYTGEDRHDAEIVIEGYSSKGNINLYRGDAKIYFGVPTSSDGRRWYSGEFYRVFE</sequence>
<dbReference type="EMBL" id="BAAACF010000001">
    <property type="protein sequence ID" value="GAA0720326.1"/>
    <property type="molecule type" value="Genomic_DNA"/>
</dbReference>
<keyword evidence="3" id="KW-1185">Reference proteome</keyword>
<gene>
    <name evidence="2" type="ORF">GCM10008905_09380</name>
</gene>
<name>A0ABN1IS52_9CLOT</name>
<dbReference type="RefSeq" id="WP_343767206.1">
    <property type="nucleotide sequence ID" value="NZ_BAAACF010000001.1"/>
</dbReference>
<proteinExistence type="predicted"/>
<comment type="caution">
    <text evidence="2">The sequence shown here is derived from an EMBL/GenBank/DDBJ whole genome shotgun (WGS) entry which is preliminary data.</text>
</comment>
<feature type="chain" id="PRO_5046103148" description="Surface layer protein" evidence="1">
    <location>
        <begin position="27"/>
        <end position="413"/>
    </location>
</feature>
<reference evidence="2 3" key="1">
    <citation type="journal article" date="2019" name="Int. J. Syst. Evol. Microbiol.">
        <title>The Global Catalogue of Microorganisms (GCM) 10K type strain sequencing project: providing services to taxonomists for standard genome sequencing and annotation.</title>
        <authorList>
            <consortium name="The Broad Institute Genomics Platform"/>
            <consortium name="The Broad Institute Genome Sequencing Center for Infectious Disease"/>
            <person name="Wu L."/>
            <person name="Ma J."/>
        </authorList>
    </citation>
    <scope>NUCLEOTIDE SEQUENCE [LARGE SCALE GENOMIC DNA]</scope>
    <source>
        <strain evidence="2 3">JCM 1405</strain>
    </source>
</reference>
<dbReference type="Proteomes" id="UP001500339">
    <property type="component" value="Unassembled WGS sequence"/>
</dbReference>
<evidence type="ECO:0000256" key="1">
    <source>
        <dbReference type="SAM" id="SignalP"/>
    </source>
</evidence>